<keyword evidence="16 18" id="KW-0472">Membrane</keyword>
<evidence type="ECO:0000256" key="1">
    <source>
        <dbReference type="ARBA" id="ARBA00003257"/>
    </source>
</evidence>
<evidence type="ECO:0000313" key="20">
    <source>
        <dbReference type="EMBL" id="QJE37251.1"/>
    </source>
</evidence>
<feature type="transmembrane region" description="Helical" evidence="18">
    <location>
        <begin position="124"/>
        <end position="142"/>
    </location>
</feature>
<dbReference type="EMBL" id="MN274520">
    <property type="protein sequence ID" value="QJE37251.1"/>
    <property type="molecule type" value="Genomic_DNA"/>
</dbReference>
<evidence type="ECO:0000256" key="16">
    <source>
        <dbReference type="ARBA" id="ARBA00023136"/>
    </source>
</evidence>
<comment type="subcellular location">
    <subcellularLocation>
        <location evidence="2 18">Mitochondrion inner membrane</location>
        <topology evidence="2 18">Multi-pass membrane protein</topology>
    </subcellularLocation>
</comment>
<dbReference type="PRINTS" id="PR01436">
    <property type="entry name" value="NADHDHGNASE2"/>
</dbReference>
<dbReference type="AlphaFoldDB" id="A0A6M3TW91"/>
<evidence type="ECO:0000256" key="10">
    <source>
        <dbReference type="ARBA" id="ARBA00022967"/>
    </source>
</evidence>
<name>A0A6M3TW91_9CRUS</name>
<evidence type="ECO:0000256" key="6">
    <source>
        <dbReference type="ARBA" id="ARBA00022448"/>
    </source>
</evidence>
<evidence type="ECO:0000256" key="3">
    <source>
        <dbReference type="ARBA" id="ARBA00007012"/>
    </source>
</evidence>
<evidence type="ECO:0000256" key="13">
    <source>
        <dbReference type="ARBA" id="ARBA00023027"/>
    </source>
</evidence>
<proteinExistence type="inferred from homology"/>
<dbReference type="PANTHER" id="PTHR46552:SF1">
    <property type="entry name" value="NADH-UBIQUINONE OXIDOREDUCTASE CHAIN 2"/>
    <property type="match status" value="1"/>
</dbReference>
<evidence type="ECO:0000256" key="9">
    <source>
        <dbReference type="ARBA" id="ARBA00022792"/>
    </source>
</evidence>
<keyword evidence="13 18" id="KW-0520">NAD</keyword>
<keyword evidence="12 18" id="KW-1133">Transmembrane helix</keyword>
<organism evidence="20">
    <name type="scientific">Neomysis awatschensis</name>
    <dbReference type="NCBI Taxonomy" id="1049545"/>
    <lineage>
        <taxon>Eukaryota</taxon>
        <taxon>Metazoa</taxon>
        <taxon>Ecdysozoa</taxon>
        <taxon>Arthropoda</taxon>
        <taxon>Crustacea</taxon>
        <taxon>Multicrustacea</taxon>
        <taxon>Malacostraca</taxon>
        <taxon>Eumalacostraca</taxon>
        <taxon>Peracarida</taxon>
        <taxon>Mysidacea</taxon>
        <taxon>Mysida</taxon>
        <taxon>Mysidae</taxon>
        <taxon>Mysinae</taxon>
        <taxon>Mysini</taxon>
        <taxon>Neomysis</taxon>
    </lineage>
</organism>
<evidence type="ECO:0000256" key="2">
    <source>
        <dbReference type="ARBA" id="ARBA00004448"/>
    </source>
</evidence>
<feature type="transmembrane region" description="Helical" evidence="18">
    <location>
        <begin position="66"/>
        <end position="87"/>
    </location>
</feature>
<feature type="transmembrane region" description="Helical" evidence="18">
    <location>
        <begin position="34"/>
        <end position="54"/>
    </location>
</feature>
<keyword evidence="6" id="KW-0813">Transport</keyword>
<gene>
    <name evidence="20" type="primary">ND2</name>
</gene>
<evidence type="ECO:0000256" key="17">
    <source>
        <dbReference type="ARBA" id="ARBA00049551"/>
    </source>
</evidence>
<evidence type="ECO:0000256" key="14">
    <source>
        <dbReference type="ARBA" id="ARBA00023075"/>
    </source>
</evidence>
<keyword evidence="9 18" id="KW-0999">Mitochondrion inner membrane</keyword>
<dbReference type="GO" id="GO:0008137">
    <property type="term" value="F:NADH dehydrogenase (ubiquinone) activity"/>
    <property type="evidence" value="ECO:0007669"/>
    <property type="project" value="UniProtKB-EC"/>
</dbReference>
<keyword evidence="15 18" id="KW-0496">Mitochondrion</keyword>
<keyword evidence="11 18" id="KW-0249">Electron transport</keyword>
<feature type="transmembrane region" description="Helical" evidence="18">
    <location>
        <begin position="148"/>
        <end position="169"/>
    </location>
</feature>
<dbReference type="InterPro" id="IPR003917">
    <property type="entry name" value="NADH_UbQ_OxRdtase_chain2"/>
</dbReference>
<feature type="domain" description="NADH:quinone oxidoreductase/Mrp antiporter transmembrane" evidence="19">
    <location>
        <begin position="91"/>
        <end position="284"/>
    </location>
</feature>
<evidence type="ECO:0000256" key="4">
    <source>
        <dbReference type="ARBA" id="ARBA00012944"/>
    </source>
</evidence>
<protein>
    <recommendedName>
        <fullName evidence="5 18">NADH-ubiquinone oxidoreductase chain 2</fullName>
        <ecNumber evidence="4 18">7.1.1.2</ecNumber>
    </recommendedName>
</protein>
<accession>A0A6M3TW91</accession>
<dbReference type="Pfam" id="PF00361">
    <property type="entry name" value="Proton_antipo_M"/>
    <property type="match status" value="1"/>
</dbReference>
<keyword evidence="7 18" id="KW-0679">Respiratory chain</keyword>
<keyword evidence="10 18" id="KW-1278">Translocase</keyword>
<dbReference type="EC" id="7.1.1.2" evidence="4 18"/>
<comment type="catalytic activity">
    <reaction evidence="17 18">
        <text>a ubiquinone + NADH + 5 H(+)(in) = a ubiquinol + NAD(+) + 4 H(+)(out)</text>
        <dbReference type="Rhea" id="RHEA:29091"/>
        <dbReference type="Rhea" id="RHEA-COMP:9565"/>
        <dbReference type="Rhea" id="RHEA-COMP:9566"/>
        <dbReference type="ChEBI" id="CHEBI:15378"/>
        <dbReference type="ChEBI" id="CHEBI:16389"/>
        <dbReference type="ChEBI" id="CHEBI:17976"/>
        <dbReference type="ChEBI" id="CHEBI:57540"/>
        <dbReference type="ChEBI" id="CHEBI:57945"/>
        <dbReference type="EC" id="7.1.1.2"/>
    </reaction>
</comment>
<feature type="transmembrane region" description="Helical" evidence="18">
    <location>
        <begin position="7"/>
        <end position="28"/>
    </location>
</feature>
<feature type="transmembrane region" description="Helical" evidence="18">
    <location>
        <begin position="268"/>
        <end position="289"/>
    </location>
</feature>
<feature type="transmembrane region" description="Helical" evidence="18">
    <location>
        <begin position="310"/>
        <end position="328"/>
    </location>
</feature>
<dbReference type="GO" id="GO:0006120">
    <property type="term" value="P:mitochondrial electron transport, NADH to ubiquinone"/>
    <property type="evidence" value="ECO:0007669"/>
    <property type="project" value="InterPro"/>
</dbReference>
<keyword evidence="8 18" id="KW-0812">Transmembrane</keyword>
<evidence type="ECO:0000256" key="7">
    <source>
        <dbReference type="ARBA" id="ARBA00022660"/>
    </source>
</evidence>
<keyword evidence="14 18" id="KW-0830">Ubiquinone</keyword>
<dbReference type="InterPro" id="IPR001750">
    <property type="entry name" value="ND/Mrp_TM"/>
</dbReference>
<dbReference type="PANTHER" id="PTHR46552">
    <property type="entry name" value="NADH-UBIQUINONE OXIDOREDUCTASE CHAIN 2"/>
    <property type="match status" value="1"/>
</dbReference>
<evidence type="ECO:0000256" key="12">
    <source>
        <dbReference type="ARBA" id="ARBA00022989"/>
    </source>
</evidence>
<comment type="similarity">
    <text evidence="3 18">Belongs to the complex I subunit 2 family.</text>
</comment>
<geneLocation type="mitochondrion" evidence="20"/>
<evidence type="ECO:0000256" key="8">
    <source>
        <dbReference type="ARBA" id="ARBA00022692"/>
    </source>
</evidence>
<feature type="transmembrane region" description="Helical" evidence="18">
    <location>
        <begin position="93"/>
        <end position="112"/>
    </location>
</feature>
<comment type="function">
    <text evidence="1">Core subunit of the mitochondrial membrane respiratory chain NADH dehydrogenase (Complex I) that is believed to belong to the minimal assembly required for catalysis. Complex I functions in the transfer of electrons from NADH to the respiratory chain. The immediate electron acceptor for the enzyme is believed to be ubiquinone.</text>
</comment>
<dbReference type="GO" id="GO:0005743">
    <property type="term" value="C:mitochondrial inner membrane"/>
    <property type="evidence" value="ECO:0007669"/>
    <property type="project" value="UniProtKB-SubCell"/>
</dbReference>
<sequence length="329" mass="38198">MDTFVILFLNPTSILFSMGIMFSSLLAASMNSWFTSWIGLEMNFLFFIMVMTLDKEFYSMESLIKYFLIQTLSSQFFLLNVMIISSYKLTSMKFMLLILLLKLGMPPLHWWFPSVAQNLSWDVNIIFMTLQKIAPLFILQIVSSLENLSTLLVLILIMGMLVSVVMGLNQFQLRKLMAYSSMNHLGWMLFSMLTSNVMWLQYFLIYCLMSIMTMLNLKENQLFTMNDFMSVSPTNSLMLIIMLLNLSGLPPLAGFYPKLMVLNSLLCSQMAITAMITIMLSLISFFFYFRLMWIMMVKSNFLMPNYKMKSFIMLMSLMSFASTFLVFGM</sequence>
<comment type="function">
    <text evidence="18">Core subunit of the mitochondrial membrane respiratory chain NADH dehydrogenase (Complex I) which catalyzes electron transfer from NADH through the respiratory chain, using ubiquinone as an electron acceptor. Essential for the catalytic activity and assembly of complex I.</text>
</comment>
<evidence type="ECO:0000256" key="18">
    <source>
        <dbReference type="RuleBase" id="RU003403"/>
    </source>
</evidence>
<evidence type="ECO:0000259" key="19">
    <source>
        <dbReference type="Pfam" id="PF00361"/>
    </source>
</evidence>
<evidence type="ECO:0000256" key="15">
    <source>
        <dbReference type="ARBA" id="ARBA00023128"/>
    </source>
</evidence>
<reference evidence="20" key="1">
    <citation type="journal article" date="2019" name="Mitochondrial DNA Part B Resour">
        <title>Complete mitochondrial genome of the marine mysid Neomysis awatschensis (Mysida, Mysidae).</title>
        <authorList>
            <person name="Choi B.-S."/>
            <person name="Lee Y.H."/>
            <person name="Hwang D.-S."/>
            <person name="Ma C.W."/>
            <person name="Hagiwara A."/>
            <person name="Lee J.-S."/>
        </authorList>
    </citation>
    <scope>NUCLEOTIDE SEQUENCE</scope>
</reference>
<evidence type="ECO:0000256" key="11">
    <source>
        <dbReference type="ARBA" id="ARBA00022982"/>
    </source>
</evidence>
<dbReference type="InterPro" id="IPR050175">
    <property type="entry name" value="Complex_I_Subunit_2"/>
</dbReference>
<evidence type="ECO:0000256" key="5">
    <source>
        <dbReference type="ARBA" id="ARBA00021008"/>
    </source>
</evidence>
<feature type="transmembrane region" description="Helical" evidence="18">
    <location>
        <begin position="237"/>
        <end position="256"/>
    </location>
</feature>